<feature type="chain" id="PRO_5018791492" description="Agouti domain-containing protein" evidence="7">
    <location>
        <begin position="17"/>
        <end position="137"/>
    </location>
</feature>
<dbReference type="GeneTree" id="ENSGT00520000062345"/>
<feature type="domain" description="Agouti" evidence="8">
    <location>
        <begin position="95"/>
        <end position="133"/>
    </location>
</feature>
<dbReference type="Pfam" id="PF05039">
    <property type="entry name" value="Agouti"/>
    <property type="match status" value="1"/>
</dbReference>
<dbReference type="GO" id="GO:2000253">
    <property type="term" value="P:positive regulation of feeding behavior"/>
    <property type="evidence" value="ECO:0007669"/>
    <property type="project" value="TreeGrafter"/>
</dbReference>
<proteinExistence type="predicted"/>
<keyword evidence="10" id="KW-1185">Reference proteome</keyword>
<sequence length="137" mass="15130">MKLALLCLCIAQLAFGSRRISDPRAAARGDVTVSRARASPSTGSLNEIRVRPLFARRGYYERQRILEPKPRGAPAAQNEICLPAKVSPNPVKIKCSQLAQSCLPQSGCCDPCAACHCRFFNAICFCRKTKLQYEKKT</sequence>
<evidence type="ECO:0000256" key="7">
    <source>
        <dbReference type="SAM" id="SignalP"/>
    </source>
</evidence>
<name>A0A3Q0RAH5_AMPCI</name>
<feature type="disulfide bond" evidence="6">
    <location>
        <begin position="108"/>
        <end position="126"/>
    </location>
</feature>
<feature type="disulfide bond" evidence="6">
    <location>
        <begin position="117"/>
        <end position="124"/>
    </location>
</feature>
<organism evidence="9 10">
    <name type="scientific">Amphilophus citrinellus</name>
    <name type="common">Midas cichlid</name>
    <name type="synonym">Cichlasoma citrinellum</name>
    <dbReference type="NCBI Taxonomy" id="61819"/>
    <lineage>
        <taxon>Eukaryota</taxon>
        <taxon>Metazoa</taxon>
        <taxon>Chordata</taxon>
        <taxon>Craniata</taxon>
        <taxon>Vertebrata</taxon>
        <taxon>Euteleostomi</taxon>
        <taxon>Actinopterygii</taxon>
        <taxon>Neopterygii</taxon>
        <taxon>Teleostei</taxon>
        <taxon>Neoteleostei</taxon>
        <taxon>Acanthomorphata</taxon>
        <taxon>Ovalentaria</taxon>
        <taxon>Cichlomorphae</taxon>
        <taxon>Cichliformes</taxon>
        <taxon>Cichlidae</taxon>
        <taxon>New World cichlids</taxon>
        <taxon>Cichlasomatinae</taxon>
        <taxon>Heroini</taxon>
        <taxon>Amphilophus</taxon>
    </lineage>
</organism>
<dbReference type="GO" id="GO:0070996">
    <property type="term" value="F:type 1 melanocortin receptor binding"/>
    <property type="evidence" value="ECO:0007669"/>
    <property type="project" value="TreeGrafter"/>
</dbReference>
<evidence type="ECO:0000313" key="9">
    <source>
        <dbReference type="Ensembl" id="ENSACIP00000005980.1"/>
    </source>
</evidence>
<dbReference type="Proteomes" id="UP000261340">
    <property type="component" value="Unplaced"/>
</dbReference>
<evidence type="ECO:0000256" key="5">
    <source>
        <dbReference type="ARBA" id="ARBA00023157"/>
    </source>
</evidence>
<evidence type="ECO:0000313" key="10">
    <source>
        <dbReference type="Proteomes" id="UP000261340"/>
    </source>
</evidence>
<keyword evidence="3 7" id="KW-0732">Signal</keyword>
<evidence type="ECO:0000259" key="8">
    <source>
        <dbReference type="PROSITE" id="PS51150"/>
    </source>
</evidence>
<dbReference type="GO" id="GO:0007218">
    <property type="term" value="P:neuropeptide signaling pathway"/>
    <property type="evidence" value="ECO:0007669"/>
    <property type="project" value="TreeGrafter"/>
</dbReference>
<evidence type="ECO:0000256" key="6">
    <source>
        <dbReference type="PROSITE-ProRule" id="PRU00494"/>
    </source>
</evidence>
<feature type="signal peptide" evidence="7">
    <location>
        <begin position="1"/>
        <end position="16"/>
    </location>
</feature>
<dbReference type="GO" id="GO:0009755">
    <property type="term" value="P:hormone-mediated signaling pathway"/>
    <property type="evidence" value="ECO:0007669"/>
    <property type="project" value="InterPro"/>
</dbReference>
<keyword evidence="5 6" id="KW-1015">Disulfide bond</keyword>
<comment type="subcellular location">
    <subcellularLocation>
        <location evidence="1">Secreted</location>
    </subcellularLocation>
</comment>
<dbReference type="GO" id="GO:0005615">
    <property type="term" value="C:extracellular space"/>
    <property type="evidence" value="ECO:0007669"/>
    <property type="project" value="TreeGrafter"/>
</dbReference>
<dbReference type="AlphaFoldDB" id="A0A3Q0RAH5"/>
<dbReference type="InterPro" id="IPR007733">
    <property type="entry name" value="Agouti"/>
</dbReference>
<keyword evidence="4" id="KW-0960">Knottin</keyword>
<protein>
    <recommendedName>
        <fullName evidence="8">Agouti domain-containing protein</fullName>
    </recommendedName>
</protein>
<dbReference type="InterPro" id="IPR027300">
    <property type="entry name" value="Agouti_dom"/>
</dbReference>
<dbReference type="Gene3D" id="4.10.760.10">
    <property type="entry name" value="Agouti domain"/>
    <property type="match status" value="1"/>
</dbReference>
<dbReference type="SMART" id="SM00792">
    <property type="entry name" value="Agouti"/>
    <property type="match status" value="1"/>
</dbReference>
<evidence type="ECO:0000256" key="2">
    <source>
        <dbReference type="ARBA" id="ARBA00022525"/>
    </source>
</evidence>
<dbReference type="GO" id="GO:0008343">
    <property type="term" value="P:adult feeding behavior"/>
    <property type="evidence" value="ECO:0007669"/>
    <property type="project" value="TreeGrafter"/>
</dbReference>
<dbReference type="SUPFAM" id="SSF57055">
    <property type="entry name" value="Agouti-related protein"/>
    <property type="match status" value="1"/>
</dbReference>
<keyword evidence="2" id="KW-0964">Secreted</keyword>
<reference evidence="9" key="1">
    <citation type="submission" date="2025-08" db="UniProtKB">
        <authorList>
            <consortium name="Ensembl"/>
        </authorList>
    </citation>
    <scope>IDENTIFICATION</scope>
</reference>
<evidence type="ECO:0000256" key="4">
    <source>
        <dbReference type="ARBA" id="ARBA00022854"/>
    </source>
</evidence>
<comment type="caution">
    <text evidence="6">Lacks conserved residue(s) required for the propagation of feature annotation.</text>
</comment>
<dbReference type="STRING" id="61819.ENSACIP00000005980"/>
<reference evidence="9" key="2">
    <citation type="submission" date="2025-09" db="UniProtKB">
        <authorList>
            <consortium name="Ensembl"/>
        </authorList>
    </citation>
    <scope>IDENTIFICATION</scope>
</reference>
<accession>A0A3Q0RAH5</accession>
<evidence type="ECO:0000256" key="3">
    <source>
        <dbReference type="ARBA" id="ARBA00022729"/>
    </source>
</evidence>
<dbReference type="OMA" id="ICFCRKA"/>
<evidence type="ECO:0000256" key="1">
    <source>
        <dbReference type="ARBA" id="ARBA00004613"/>
    </source>
</evidence>
<dbReference type="InterPro" id="IPR036836">
    <property type="entry name" value="Agouti_dom_sf"/>
</dbReference>
<dbReference type="PANTHER" id="PTHR16551">
    <property type="entry name" value="AGOUTI RELATED"/>
    <property type="match status" value="1"/>
</dbReference>
<dbReference type="PROSITE" id="PS51150">
    <property type="entry name" value="AGOUTI_2"/>
    <property type="match status" value="1"/>
</dbReference>
<dbReference type="Ensembl" id="ENSACIT00000006160.1">
    <property type="protein sequence ID" value="ENSACIP00000005980.1"/>
    <property type="gene ID" value="ENSACIG00000004712.1"/>
</dbReference>
<dbReference type="GO" id="GO:0005184">
    <property type="term" value="F:neuropeptide hormone activity"/>
    <property type="evidence" value="ECO:0007669"/>
    <property type="project" value="TreeGrafter"/>
</dbReference>
<dbReference type="PANTHER" id="PTHR16551:SF5">
    <property type="entry name" value="AGOUTI-RELATED PEPTIDE 2"/>
    <property type="match status" value="1"/>
</dbReference>